<gene>
    <name evidence="2" type="ORF">J1C56_01700</name>
</gene>
<reference evidence="2" key="2">
    <citation type="submission" date="2021-03" db="EMBL/GenBank/DDBJ databases">
        <authorList>
            <person name="Artuso I."/>
            <person name="Turrini P."/>
            <person name="Pirolo M."/>
            <person name="Lugli G.A."/>
            <person name="Ventura M."/>
            <person name="Visca P."/>
        </authorList>
    </citation>
    <scope>NUCLEOTIDE SEQUENCE</scope>
    <source>
        <strain evidence="2">LMG 26462</strain>
    </source>
</reference>
<evidence type="ECO:0000313" key="3">
    <source>
        <dbReference type="Proteomes" id="UP001138921"/>
    </source>
</evidence>
<protein>
    <submittedName>
        <fullName evidence="2">Glycosyltransferase family 25 protein</fullName>
    </submittedName>
</protein>
<organism evidence="2 3">
    <name type="scientific">Aminobacter anthyllidis</name>
    <dbReference type="NCBI Taxonomy" id="1035067"/>
    <lineage>
        <taxon>Bacteria</taxon>
        <taxon>Pseudomonadati</taxon>
        <taxon>Pseudomonadota</taxon>
        <taxon>Alphaproteobacteria</taxon>
        <taxon>Hyphomicrobiales</taxon>
        <taxon>Phyllobacteriaceae</taxon>
        <taxon>Aminobacter</taxon>
    </lineage>
</organism>
<keyword evidence="3" id="KW-1185">Reference proteome</keyword>
<reference evidence="2" key="1">
    <citation type="journal article" date="2021" name="Microorganisms">
        <title>Phylogenomic Reconstruction and Metabolic Potential of the Genus Aminobacter.</title>
        <authorList>
            <person name="Artuso I."/>
            <person name="Turrini P."/>
            <person name="Pirolo M."/>
            <person name="Lugli G.A."/>
            <person name="Ventura M."/>
            <person name="Visca P."/>
        </authorList>
    </citation>
    <scope>NUCLEOTIDE SEQUENCE</scope>
    <source>
        <strain evidence="2">LMG 26462</strain>
    </source>
</reference>
<dbReference type="RefSeq" id="WP_214385400.1">
    <property type="nucleotide sequence ID" value="NZ_JAFLWW010000001.1"/>
</dbReference>
<proteinExistence type="predicted"/>
<dbReference type="InterPro" id="IPR002654">
    <property type="entry name" value="Glyco_trans_25"/>
</dbReference>
<dbReference type="Proteomes" id="UP001138921">
    <property type="component" value="Unassembled WGS sequence"/>
</dbReference>
<dbReference type="EMBL" id="JAFLWW010000001">
    <property type="protein sequence ID" value="MBT1154298.1"/>
    <property type="molecule type" value="Genomic_DNA"/>
</dbReference>
<sequence length="253" mass="27969">MRRYVINLDRDAARLDWMTDAFRNIGIGFERHAAMSKDQLSAEAISRASGNPGWSRGEIACFLSHIEVWHKIASSPEPYAAVFEDDVHLCPGAASFLADSSWIPPGVELIKLETTLSPVRVGEQKLDFAGHGLVKLHSFHNGSAGYIISRQHAALLANSTEQFDRPVDDFIFDLHKAACWQLSPAICIQDMFLPGSGKIASTLEQGRQDARGTKRLKARQSLSGKLLREAKRLVSKAKGQPHTVIPFSLRPRS</sequence>
<dbReference type="CDD" id="cd06532">
    <property type="entry name" value="Glyco_transf_25"/>
    <property type="match status" value="1"/>
</dbReference>
<comment type="caution">
    <text evidence="2">The sequence shown here is derived from an EMBL/GenBank/DDBJ whole genome shotgun (WGS) entry which is preliminary data.</text>
</comment>
<dbReference type="AlphaFoldDB" id="A0A9X1A6Q4"/>
<evidence type="ECO:0000313" key="2">
    <source>
        <dbReference type="EMBL" id="MBT1154298.1"/>
    </source>
</evidence>
<evidence type="ECO:0000259" key="1">
    <source>
        <dbReference type="Pfam" id="PF01755"/>
    </source>
</evidence>
<accession>A0A9X1A6Q4</accession>
<feature type="domain" description="Glycosyl transferase family 25" evidence="1">
    <location>
        <begin position="2"/>
        <end position="171"/>
    </location>
</feature>
<name>A0A9X1A6Q4_9HYPH</name>
<dbReference type="Pfam" id="PF01755">
    <property type="entry name" value="Glyco_transf_25"/>
    <property type="match status" value="1"/>
</dbReference>